<dbReference type="NCBIfam" id="TIGR00254">
    <property type="entry name" value="GGDEF"/>
    <property type="match status" value="1"/>
</dbReference>
<evidence type="ECO:0000259" key="7">
    <source>
        <dbReference type="PROSITE" id="PS50883"/>
    </source>
</evidence>
<dbReference type="Gene3D" id="3.30.70.270">
    <property type="match status" value="1"/>
</dbReference>
<dbReference type="Gene3D" id="3.30.450.20">
    <property type="entry name" value="PAS domain"/>
    <property type="match status" value="3"/>
</dbReference>
<dbReference type="Pfam" id="PF00563">
    <property type="entry name" value="EAL"/>
    <property type="match status" value="1"/>
</dbReference>
<dbReference type="PROSITE" id="PS50113">
    <property type="entry name" value="PAC"/>
    <property type="match status" value="1"/>
</dbReference>
<dbReference type="PANTHER" id="PTHR44757:SF2">
    <property type="entry name" value="BIOFILM ARCHITECTURE MAINTENANCE PROTEIN MBAA"/>
    <property type="match status" value="1"/>
</dbReference>
<reference evidence="9" key="1">
    <citation type="submission" date="2013-07" db="EMBL/GenBank/DDBJ databases">
        <authorList>
            <person name="McIlroy S."/>
        </authorList>
    </citation>
    <scope>NUCLEOTIDE SEQUENCE [LARGE SCALE GENOMIC DNA]</scope>
    <source>
        <strain evidence="9">Run_A_D11</strain>
    </source>
</reference>
<dbReference type="FunFam" id="3.30.70.270:FF:000001">
    <property type="entry name" value="Diguanylate cyclase domain protein"/>
    <property type="match status" value="1"/>
</dbReference>
<dbReference type="Pfam" id="PF00989">
    <property type="entry name" value="PAS"/>
    <property type="match status" value="2"/>
</dbReference>
<feature type="domain" description="GGDEF" evidence="8">
    <location>
        <begin position="336"/>
        <end position="468"/>
    </location>
</feature>
<keyword evidence="9" id="KW-0548">Nucleotidyltransferase</keyword>
<dbReference type="PANTHER" id="PTHR44757">
    <property type="entry name" value="DIGUANYLATE CYCLASE DGCP"/>
    <property type="match status" value="1"/>
</dbReference>
<dbReference type="InterPro" id="IPR035919">
    <property type="entry name" value="EAL_sf"/>
</dbReference>
<dbReference type="AlphaFoldDB" id="W6M2Z0"/>
<comment type="cofactor">
    <cofactor evidence="1">
        <name>Mg(2+)</name>
        <dbReference type="ChEBI" id="CHEBI:18420"/>
    </cofactor>
</comment>
<dbReference type="InterPro" id="IPR052155">
    <property type="entry name" value="Biofilm_reg_signaling"/>
</dbReference>
<reference evidence="9" key="2">
    <citation type="submission" date="2014-03" db="EMBL/GenBank/DDBJ databases">
        <title>Candidatus Competibacter-lineage genomes retrieved from metagenomes reveal functional metabolic diversity.</title>
        <authorList>
            <person name="McIlroy S.J."/>
            <person name="Albertsen M."/>
            <person name="Andresen E.K."/>
            <person name="Saunders A.M."/>
            <person name="Kristiansen R."/>
            <person name="Stokholm-Bjerregaard M."/>
            <person name="Nielsen K.L."/>
            <person name="Nielsen P.H."/>
        </authorList>
    </citation>
    <scope>NUCLEOTIDE SEQUENCE</scope>
    <source>
        <strain evidence="9">Run_A_D11</strain>
    </source>
</reference>
<dbReference type="SMART" id="SM00052">
    <property type="entry name" value="EAL"/>
    <property type="match status" value="1"/>
</dbReference>
<dbReference type="FunFam" id="3.20.20.450:FF:000001">
    <property type="entry name" value="Cyclic di-GMP phosphodiesterase yahA"/>
    <property type="match status" value="1"/>
</dbReference>
<dbReference type="SMART" id="SM00267">
    <property type="entry name" value="GGDEF"/>
    <property type="match status" value="1"/>
</dbReference>
<keyword evidence="3" id="KW-0973">c-di-GMP</keyword>
<dbReference type="EC" id="3.1.4.52" evidence="2"/>
<proteinExistence type="predicted"/>
<keyword evidence="9" id="KW-0808">Transferase</keyword>
<dbReference type="InterPro" id="IPR001610">
    <property type="entry name" value="PAC"/>
</dbReference>
<feature type="domain" description="EAL" evidence="7">
    <location>
        <begin position="477"/>
        <end position="728"/>
    </location>
</feature>
<dbReference type="SUPFAM" id="SSF141868">
    <property type="entry name" value="EAL domain-like"/>
    <property type="match status" value="1"/>
</dbReference>
<evidence type="ECO:0000256" key="4">
    <source>
        <dbReference type="ARBA" id="ARBA00051114"/>
    </source>
</evidence>
<evidence type="ECO:0000313" key="9">
    <source>
        <dbReference type="EMBL" id="CDI01902.1"/>
    </source>
</evidence>
<protein>
    <recommendedName>
        <fullName evidence="2">cyclic-guanylate-specific phosphodiesterase</fullName>
        <ecNumber evidence="2">3.1.4.52</ecNumber>
    </recommendedName>
</protein>
<evidence type="ECO:0000256" key="1">
    <source>
        <dbReference type="ARBA" id="ARBA00001946"/>
    </source>
</evidence>
<dbReference type="Gene3D" id="3.20.20.450">
    <property type="entry name" value="EAL domain"/>
    <property type="match status" value="1"/>
</dbReference>
<dbReference type="InterPro" id="IPR012226">
    <property type="entry name" value="Diguanyl_cyclase/Pdiesterase"/>
</dbReference>
<evidence type="ECO:0000256" key="2">
    <source>
        <dbReference type="ARBA" id="ARBA00012282"/>
    </source>
</evidence>
<dbReference type="PROSITE" id="PS50887">
    <property type="entry name" value="GGDEF"/>
    <property type="match status" value="1"/>
</dbReference>
<dbReference type="SMART" id="SM00091">
    <property type="entry name" value="PAS"/>
    <property type="match status" value="2"/>
</dbReference>
<dbReference type="PIRSF" id="PIRSF005925">
    <property type="entry name" value="Dos"/>
    <property type="match status" value="1"/>
</dbReference>
<accession>W6M2Z0</accession>
<dbReference type="InterPro" id="IPR029787">
    <property type="entry name" value="Nucleotide_cyclase"/>
</dbReference>
<dbReference type="PROSITE" id="PS50112">
    <property type="entry name" value="PAS"/>
    <property type="match status" value="2"/>
</dbReference>
<name>W6M2Z0_9GAMM</name>
<dbReference type="InterPro" id="IPR000700">
    <property type="entry name" value="PAS-assoc_C"/>
</dbReference>
<dbReference type="InterPro" id="IPR035965">
    <property type="entry name" value="PAS-like_dom_sf"/>
</dbReference>
<dbReference type="GO" id="GO:0016779">
    <property type="term" value="F:nucleotidyltransferase activity"/>
    <property type="evidence" value="ECO:0007669"/>
    <property type="project" value="UniProtKB-KW"/>
</dbReference>
<organism evidence="9 10">
    <name type="scientific">Candidatus Competibacter denitrificans Run_A_D11</name>
    <dbReference type="NCBI Taxonomy" id="1400863"/>
    <lineage>
        <taxon>Bacteria</taxon>
        <taxon>Pseudomonadati</taxon>
        <taxon>Pseudomonadota</taxon>
        <taxon>Gammaproteobacteria</taxon>
        <taxon>Candidatus Competibacteraceae</taxon>
        <taxon>Candidatus Competibacter</taxon>
    </lineage>
</organism>
<dbReference type="Proteomes" id="UP000035760">
    <property type="component" value="Unassembled WGS sequence"/>
</dbReference>
<dbReference type="Pfam" id="PF00990">
    <property type="entry name" value="GGDEF"/>
    <property type="match status" value="1"/>
</dbReference>
<dbReference type="GO" id="GO:0071111">
    <property type="term" value="F:cyclic-guanylate-specific phosphodiesterase activity"/>
    <property type="evidence" value="ECO:0007669"/>
    <property type="project" value="UniProtKB-EC"/>
</dbReference>
<dbReference type="CDD" id="cd01949">
    <property type="entry name" value="GGDEF"/>
    <property type="match status" value="1"/>
</dbReference>
<dbReference type="STRING" id="1400863.BN873_210123"/>
<feature type="domain" description="PAC" evidence="6">
    <location>
        <begin position="132"/>
        <end position="185"/>
    </location>
</feature>
<dbReference type="EMBL" id="CBTJ020000027">
    <property type="protein sequence ID" value="CDI01902.1"/>
    <property type="molecule type" value="Genomic_DNA"/>
</dbReference>
<evidence type="ECO:0000313" key="10">
    <source>
        <dbReference type="Proteomes" id="UP000035760"/>
    </source>
</evidence>
<comment type="catalytic activity">
    <reaction evidence="4">
        <text>3',3'-c-di-GMP + H2O = 5'-phosphoguanylyl(3'-&gt;5')guanosine + H(+)</text>
        <dbReference type="Rhea" id="RHEA:24902"/>
        <dbReference type="ChEBI" id="CHEBI:15377"/>
        <dbReference type="ChEBI" id="CHEBI:15378"/>
        <dbReference type="ChEBI" id="CHEBI:58754"/>
        <dbReference type="ChEBI" id="CHEBI:58805"/>
        <dbReference type="EC" id="3.1.4.52"/>
    </reaction>
    <physiologicalReaction direction="left-to-right" evidence="4">
        <dbReference type="Rhea" id="RHEA:24903"/>
    </physiologicalReaction>
</comment>
<gene>
    <name evidence="9" type="ORF">BN873_210123</name>
</gene>
<dbReference type="CDD" id="cd00130">
    <property type="entry name" value="PAS"/>
    <property type="match status" value="2"/>
</dbReference>
<feature type="domain" description="PAS" evidence="5">
    <location>
        <begin position="61"/>
        <end position="129"/>
    </location>
</feature>
<comment type="caution">
    <text evidence="9">The sequence shown here is derived from an EMBL/GenBank/DDBJ whole genome shotgun (WGS) entry which is preliminary data.</text>
</comment>
<dbReference type="InterPro" id="IPR000160">
    <property type="entry name" value="GGDEF_dom"/>
</dbReference>
<dbReference type="SUPFAM" id="SSF55073">
    <property type="entry name" value="Nucleotide cyclase"/>
    <property type="match status" value="1"/>
</dbReference>
<evidence type="ECO:0000256" key="3">
    <source>
        <dbReference type="ARBA" id="ARBA00022636"/>
    </source>
</evidence>
<dbReference type="SUPFAM" id="SSF55785">
    <property type="entry name" value="PYP-like sensor domain (PAS domain)"/>
    <property type="match status" value="3"/>
</dbReference>
<dbReference type="InterPro" id="IPR013767">
    <property type="entry name" value="PAS_fold"/>
</dbReference>
<dbReference type="InterPro" id="IPR000014">
    <property type="entry name" value="PAS"/>
</dbReference>
<evidence type="ECO:0000259" key="5">
    <source>
        <dbReference type="PROSITE" id="PS50112"/>
    </source>
</evidence>
<dbReference type="PROSITE" id="PS50883">
    <property type="entry name" value="EAL"/>
    <property type="match status" value="1"/>
</dbReference>
<dbReference type="GO" id="GO:0071732">
    <property type="term" value="P:cellular response to nitric oxide"/>
    <property type="evidence" value="ECO:0007669"/>
    <property type="project" value="UniProtKB-ARBA"/>
</dbReference>
<dbReference type="InterPro" id="IPR043128">
    <property type="entry name" value="Rev_trsase/Diguanyl_cyclase"/>
</dbReference>
<evidence type="ECO:0000259" key="6">
    <source>
        <dbReference type="PROSITE" id="PS50113"/>
    </source>
</evidence>
<dbReference type="SMART" id="SM00086">
    <property type="entry name" value="PAC"/>
    <property type="match status" value="3"/>
</dbReference>
<keyword evidence="10" id="KW-1185">Reference proteome</keyword>
<dbReference type="InterPro" id="IPR001633">
    <property type="entry name" value="EAL_dom"/>
</dbReference>
<sequence length="728" mass="81279">MQLALSADLPEREFKHRLASGEVRNVQVYNGPVKGGGLSFLCWVVIDITERKQAERQLRQSEEKFTKIFQTTPNVVVISRMTDAVLLEVNPGFEAVTGYSRMEAIGHSTLELGLWAEPADRERMVADLHLYGQVLYQLFNFRRKDGTVRIGQMSVRPITLNDESCVLFVMQDVTESQQSERELRASEERYRLLFERSHDAIFVIDRQSGRYLAANRAAEELTGRTAADLVQLTVADVVTTEPSQRLLGNEEMPERLPLGEVRYRRPAGGSRTALLSLVPVNDAIMFGIAQDITEIKVARQRIEHLAYYDVLTGLPNRALLAQRAEWALALAMRHGQELAVLFLDVDHFKEVNDALGHSEGDALLAEVAVRLRALVRAADMVCRIGGDEFVLLLPDTAQQGALQVADKVLAAFREPYKVTGHVLNVSVSIGIALYPRDGADFNDLLKNADTALYRVKQQGRNACLSYDREMNAATLERLMVERDLRQAIGAGQLRAYYQPKVRLSDRTVIGAEALVRWQHPERGLVPPGQFIPVAETSDLIVELGDWMLEEVCRQIADWQARGWVVPTVSVNLAARHFRLPKLVERVGSLLQAYGLAPRLLELEITESTLLEVSSQTTETLRALEQLGVGLALDDFGTGYSSLSYLKRLPLTALKIDQSFVRDLVADSDDRTLAATIVTLGHYMDLVVVAEGVETEEQRSILFEQGCDLAQGYLFGRPVPASEFIGWLT</sequence>
<evidence type="ECO:0000259" key="8">
    <source>
        <dbReference type="PROSITE" id="PS50887"/>
    </source>
</evidence>
<feature type="domain" description="PAS" evidence="5">
    <location>
        <begin position="186"/>
        <end position="230"/>
    </location>
</feature>
<dbReference type="NCBIfam" id="TIGR00229">
    <property type="entry name" value="sensory_box"/>
    <property type="match status" value="2"/>
</dbReference>
<dbReference type="CDD" id="cd01948">
    <property type="entry name" value="EAL"/>
    <property type="match status" value="1"/>
</dbReference>